<evidence type="ECO:0000313" key="1">
    <source>
        <dbReference type="EMBL" id="GLH68726.1"/>
    </source>
</evidence>
<protein>
    <recommendedName>
        <fullName evidence="3">DUF2789 domain-containing protein</fullName>
    </recommendedName>
</protein>
<dbReference type="RefSeq" id="WP_285722308.1">
    <property type="nucleotide sequence ID" value="NZ_BSDD01000001.1"/>
</dbReference>
<sequence length="78" mass="8640">MDTHLHPMTELFAQLGLPSNPEAIQAFIETNRPRAAHLALPDAPFWTSSQAEFLRDQVQNDADWAGVIDALDGAFHRG</sequence>
<evidence type="ECO:0000313" key="2">
    <source>
        <dbReference type="Proteomes" id="UP001165089"/>
    </source>
</evidence>
<accession>A0ABQ5Q325</accession>
<evidence type="ECO:0008006" key="3">
    <source>
        <dbReference type="Google" id="ProtNLM"/>
    </source>
</evidence>
<gene>
    <name evidence="1" type="ORF">GETHPA_02590</name>
</gene>
<dbReference type="Pfam" id="PF10982">
    <property type="entry name" value="DUF2789"/>
    <property type="match status" value="1"/>
</dbReference>
<name>A0ABQ5Q325_9BACT</name>
<dbReference type="EMBL" id="BSDD01000001">
    <property type="protein sequence ID" value="GLH68726.1"/>
    <property type="molecule type" value="Genomic_DNA"/>
</dbReference>
<dbReference type="InterPro" id="IPR038086">
    <property type="entry name" value="DUF2789_sf"/>
</dbReference>
<comment type="caution">
    <text evidence="1">The sequence shown here is derived from an EMBL/GenBank/DDBJ whole genome shotgun (WGS) entry which is preliminary data.</text>
</comment>
<dbReference type="Proteomes" id="UP001165089">
    <property type="component" value="Unassembled WGS sequence"/>
</dbReference>
<keyword evidence="2" id="KW-1185">Reference proteome</keyword>
<organism evidence="1 2">
    <name type="scientific">Geothrix rubra</name>
    <dbReference type="NCBI Taxonomy" id="2927977"/>
    <lineage>
        <taxon>Bacteria</taxon>
        <taxon>Pseudomonadati</taxon>
        <taxon>Acidobacteriota</taxon>
        <taxon>Holophagae</taxon>
        <taxon>Holophagales</taxon>
        <taxon>Holophagaceae</taxon>
        <taxon>Geothrix</taxon>
    </lineage>
</organism>
<proteinExistence type="predicted"/>
<dbReference type="InterPro" id="IPR021250">
    <property type="entry name" value="DUF2789"/>
</dbReference>
<dbReference type="Gene3D" id="1.10.10.1130">
    <property type="entry name" value="Uncharacterised protein PF10982, DUF2789"/>
    <property type="match status" value="1"/>
</dbReference>
<reference evidence="1 2" key="1">
    <citation type="journal article" date="2023" name="Antonie Van Leeuwenhoek">
        <title>Mesoterricola silvestris gen. nov., sp. nov., Mesoterricola sediminis sp. nov., Geothrix oryzae sp. nov., Geothrix edaphica sp. nov., Geothrix rubra sp. nov., and Geothrix limicola sp. nov., six novel members of Acidobacteriota isolated from soils.</title>
        <authorList>
            <person name="Itoh H."/>
            <person name="Sugisawa Y."/>
            <person name="Mise K."/>
            <person name="Xu Z."/>
            <person name="Kuniyasu M."/>
            <person name="Ushijima N."/>
            <person name="Kawano K."/>
            <person name="Kobayashi E."/>
            <person name="Shiratori Y."/>
            <person name="Masuda Y."/>
            <person name="Senoo K."/>
        </authorList>
    </citation>
    <scope>NUCLEOTIDE SEQUENCE [LARGE SCALE GENOMIC DNA]</scope>
    <source>
        <strain evidence="1 2">Red803</strain>
    </source>
</reference>